<name>A0A2T3NW17_9GAMM</name>
<dbReference type="InterPro" id="IPR039425">
    <property type="entry name" value="RNA_pol_sigma-70-like"/>
</dbReference>
<dbReference type="NCBIfam" id="TIGR02937">
    <property type="entry name" value="sigma70-ECF"/>
    <property type="match status" value="1"/>
</dbReference>
<dbReference type="AlphaFoldDB" id="A0A2T3NW17"/>
<dbReference type="InterPro" id="IPR014304">
    <property type="entry name" value="RNA_pol_sigma-Z"/>
</dbReference>
<evidence type="ECO:0000256" key="3">
    <source>
        <dbReference type="ARBA" id="ARBA00023082"/>
    </source>
</evidence>
<evidence type="ECO:0000259" key="7">
    <source>
        <dbReference type="Pfam" id="PF08281"/>
    </source>
</evidence>
<dbReference type="InterPro" id="IPR013324">
    <property type="entry name" value="RNA_pol_sigma_r3/r4-like"/>
</dbReference>
<comment type="caution">
    <text evidence="8">The sequence shown here is derived from an EMBL/GenBank/DDBJ whole genome shotgun (WGS) entry which is preliminary data.</text>
</comment>
<dbReference type="GO" id="GO:0016987">
    <property type="term" value="F:sigma factor activity"/>
    <property type="evidence" value="ECO:0007669"/>
    <property type="project" value="UniProtKB-KW"/>
</dbReference>
<keyword evidence="4" id="KW-0804">Transcription</keyword>
<dbReference type="Gene3D" id="1.10.10.10">
    <property type="entry name" value="Winged helix-like DNA-binding domain superfamily/Winged helix DNA-binding domain"/>
    <property type="match status" value="1"/>
</dbReference>
<dbReference type="InterPro" id="IPR014284">
    <property type="entry name" value="RNA_pol_sigma-70_dom"/>
</dbReference>
<dbReference type="Proteomes" id="UP000241771">
    <property type="component" value="Unassembled WGS sequence"/>
</dbReference>
<dbReference type="SUPFAM" id="SSF88946">
    <property type="entry name" value="Sigma2 domain of RNA polymerase sigma factors"/>
    <property type="match status" value="1"/>
</dbReference>
<evidence type="ECO:0000256" key="2">
    <source>
        <dbReference type="ARBA" id="ARBA00023015"/>
    </source>
</evidence>
<evidence type="ECO:0000256" key="5">
    <source>
        <dbReference type="NCBIfam" id="TIGR02959"/>
    </source>
</evidence>
<dbReference type="SUPFAM" id="SSF88659">
    <property type="entry name" value="Sigma3 and sigma4 domains of RNA polymerase sigma factors"/>
    <property type="match status" value="1"/>
</dbReference>
<dbReference type="GO" id="GO:0006352">
    <property type="term" value="P:DNA-templated transcription initiation"/>
    <property type="evidence" value="ECO:0007669"/>
    <property type="project" value="InterPro"/>
</dbReference>
<evidence type="ECO:0000313" key="8">
    <source>
        <dbReference type="EMBL" id="PSW20473.1"/>
    </source>
</evidence>
<keyword evidence="9" id="KW-1185">Reference proteome</keyword>
<accession>A0A2T3NW17</accession>
<evidence type="ECO:0000256" key="1">
    <source>
        <dbReference type="ARBA" id="ARBA00010641"/>
    </source>
</evidence>
<proteinExistence type="inferred from homology"/>
<dbReference type="NCBIfam" id="NF007215">
    <property type="entry name" value="PRK09637.1"/>
    <property type="match status" value="1"/>
</dbReference>
<dbReference type="Gene3D" id="1.10.1740.10">
    <property type="match status" value="1"/>
</dbReference>
<dbReference type="EMBL" id="PYMA01000003">
    <property type="protein sequence ID" value="PSW20473.1"/>
    <property type="molecule type" value="Genomic_DNA"/>
</dbReference>
<sequence>MNVEVVWNEYRSSLKAFLHSKVSDRDDVDDLLQDILIKTHHNLGNLKERSKVKPWLFQIANNSIIDFYRKKARAKDLNEDDLWYKEDDVTIHQELSECVVPMLQALPEEDADMLIAIEINGQSQKEYAQEKGIKYSTLKSRVQKSREKMHNMFQECCDLSLDAHGNVMDYQEKENACGKC</sequence>
<reference evidence="8 9" key="1">
    <citation type="submission" date="2018-01" db="EMBL/GenBank/DDBJ databases">
        <title>Whole genome sequencing of Histamine producing bacteria.</title>
        <authorList>
            <person name="Butler K."/>
        </authorList>
    </citation>
    <scope>NUCLEOTIDE SEQUENCE [LARGE SCALE GENOMIC DNA]</scope>
    <source>
        <strain evidence="8 9">DSM 100436</strain>
    </source>
</reference>
<dbReference type="InterPro" id="IPR036388">
    <property type="entry name" value="WH-like_DNA-bd_sf"/>
</dbReference>
<protein>
    <recommendedName>
        <fullName evidence="5">RNA polymerase sigma factor SigZ</fullName>
    </recommendedName>
</protein>
<keyword evidence="2" id="KW-0805">Transcription regulation</keyword>
<dbReference type="GO" id="GO:0003677">
    <property type="term" value="F:DNA binding"/>
    <property type="evidence" value="ECO:0007669"/>
    <property type="project" value="InterPro"/>
</dbReference>
<evidence type="ECO:0000256" key="4">
    <source>
        <dbReference type="ARBA" id="ARBA00023163"/>
    </source>
</evidence>
<feature type="domain" description="RNA polymerase sigma factor 70 region 4 type 2" evidence="7">
    <location>
        <begin position="100"/>
        <end position="149"/>
    </location>
</feature>
<dbReference type="InterPro" id="IPR013325">
    <property type="entry name" value="RNA_pol_sigma_r2"/>
</dbReference>
<evidence type="ECO:0000313" key="9">
    <source>
        <dbReference type="Proteomes" id="UP000241771"/>
    </source>
</evidence>
<dbReference type="InterPro" id="IPR007627">
    <property type="entry name" value="RNA_pol_sigma70_r2"/>
</dbReference>
<feature type="domain" description="RNA polymerase sigma-70 region 2" evidence="6">
    <location>
        <begin position="8"/>
        <end position="73"/>
    </location>
</feature>
<organism evidence="8 9">
    <name type="scientific">Photobacterium sanctipauli</name>
    <dbReference type="NCBI Taxonomy" id="1342794"/>
    <lineage>
        <taxon>Bacteria</taxon>
        <taxon>Pseudomonadati</taxon>
        <taxon>Pseudomonadota</taxon>
        <taxon>Gammaproteobacteria</taxon>
        <taxon>Vibrionales</taxon>
        <taxon>Vibrionaceae</taxon>
        <taxon>Photobacterium</taxon>
    </lineage>
</organism>
<dbReference type="PANTHER" id="PTHR43133">
    <property type="entry name" value="RNA POLYMERASE ECF-TYPE SIGMA FACTO"/>
    <property type="match status" value="1"/>
</dbReference>
<dbReference type="PANTHER" id="PTHR43133:SF62">
    <property type="entry name" value="RNA POLYMERASE SIGMA FACTOR SIGZ"/>
    <property type="match status" value="1"/>
</dbReference>
<dbReference type="RefSeq" id="WP_036831041.1">
    <property type="nucleotide sequence ID" value="NZ_JGVO01001570.1"/>
</dbReference>
<keyword evidence="3" id="KW-0731">Sigma factor</keyword>
<dbReference type="NCBIfam" id="TIGR02959">
    <property type="entry name" value="SigZ"/>
    <property type="match status" value="1"/>
</dbReference>
<dbReference type="Pfam" id="PF08281">
    <property type="entry name" value="Sigma70_r4_2"/>
    <property type="match status" value="1"/>
</dbReference>
<evidence type="ECO:0000259" key="6">
    <source>
        <dbReference type="Pfam" id="PF04542"/>
    </source>
</evidence>
<dbReference type="InterPro" id="IPR013249">
    <property type="entry name" value="RNA_pol_sigma70_r4_t2"/>
</dbReference>
<comment type="similarity">
    <text evidence="1">Belongs to the sigma-70 factor family. ECF subfamily.</text>
</comment>
<dbReference type="Pfam" id="PF04542">
    <property type="entry name" value="Sigma70_r2"/>
    <property type="match status" value="1"/>
</dbReference>
<dbReference type="OrthoDB" id="9803470at2"/>
<gene>
    <name evidence="8" type="ORF">C9I98_06380</name>
</gene>